<dbReference type="AlphaFoldDB" id="H1VKQ6"/>
<evidence type="ECO:0000313" key="2">
    <source>
        <dbReference type="EMBL" id="CCF40809.1"/>
    </source>
</evidence>
<evidence type="ECO:0000256" key="1">
    <source>
        <dbReference type="SAM" id="MobiDB-lite"/>
    </source>
</evidence>
<sequence length="63" mass="6573">MRFASFKSRGESLLSGRRDKPAGGRLCPGLVIASEGTGGQFMDGDQATLPQGYTLLGGCLLEP</sequence>
<organism evidence="2 3">
    <name type="scientific">Colletotrichum higginsianum (strain IMI 349063)</name>
    <name type="common">Crucifer anthracnose fungus</name>
    <dbReference type="NCBI Taxonomy" id="759273"/>
    <lineage>
        <taxon>Eukaryota</taxon>
        <taxon>Fungi</taxon>
        <taxon>Dikarya</taxon>
        <taxon>Ascomycota</taxon>
        <taxon>Pezizomycotina</taxon>
        <taxon>Sordariomycetes</taxon>
        <taxon>Hypocreomycetidae</taxon>
        <taxon>Glomerellales</taxon>
        <taxon>Glomerellaceae</taxon>
        <taxon>Colletotrichum</taxon>
        <taxon>Colletotrichum destructivum species complex</taxon>
    </lineage>
</organism>
<dbReference type="Proteomes" id="UP000007174">
    <property type="component" value="Unassembled WGS sequence"/>
</dbReference>
<dbReference type="EMBL" id="CACQ02004313">
    <property type="protein sequence ID" value="CCF40809.1"/>
    <property type="molecule type" value="Genomic_DNA"/>
</dbReference>
<accession>H1VKQ6</accession>
<protein>
    <submittedName>
        <fullName evidence="2">Uncharacterized protein</fullName>
    </submittedName>
</protein>
<proteinExistence type="predicted"/>
<dbReference type="HOGENOM" id="CLU_2885662_0_0_1"/>
<name>H1VKQ6_COLHI</name>
<gene>
    <name evidence="2" type="ORF">CH063_11279</name>
</gene>
<evidence type="ECO:0000313" key="3">
    <source>
        <dbReference type="Proteomes" id="UP000007174"/>
    </source>
</evidence>
<reference evidence="3" key="1">
    <citation type="journal article" date="2012" name="Nat. Genet.">
        <title>Lifestyle transitions in plant pathogenic Colletotrichum fungi deciphered by genome and transcriptome analyses.</title>
        <authorList>
            <person name="O'Connell R.J."/>
            <person name="Thon M.R."/>
            <person name="Hacquard S."/>
            <person name="Amyotte S.G."/>
            <person name="Kleemann J."/>
            <person name="Torres M.F."/>
            <person name="Damm U."/>
            <person name="Buiate E.A."/>
            <person name="Epstein L."/>
            <person name="Alkan N."/>
            <person name="Altmueller J."/>
            <person name="Alvarado-Balderrama L."/>
            <person name="Bauser C.A."/>
            <person name="Becker C."/>
            <person name="Birren B.W."/>
            <person name="Chen Z."/>
            <person name="Choi J."/>
            <person name="Crouch J.A."/>
            <person name="Duvick J.P."/>
            <person name="Farman M.A."/>
            <person name="Gan P."/>
            <person name="Heiman D."/>
            <person name="Henrissat B."/>
            <person name="Howard R.J."/>
            <person name="Kabbage M."/>
            <person name="Koch C."/>
            <person name="Kracher B."/>
            <person name="Kubo Y."/>
            <person name="Law A.D."/>
            <person name="Lebrun M.-H."/>
            <person name="Lee Y.-H."/>
            <person name="Miyara I."/>
            <person name="Moore N."/>
            <person name="Neumann U."/>
            <person name="Nordstroem K."/>
            <person name="Panaccione D.G."/>
            <person name="Panstruga R."/>
            <person name="Place M."/>
            <person name="Proctor R.H."/>
            <person name="Prusky D."/>
            <person name="Rech G."/>
            <person name="Reinhardt R."/>
            <person name="Rollins J.A."/>
            <person name="Rounsley S."/>
            <person name="Schardl C.L."/>
            <person name="Schwartz D.C."/>
            <person name="Shenoy N."/>
            <person name="Shirasu K."/>
            <person name="Sikhakolli U.R."/>
            <person name="Stueber K."/>
            <person name="Sukno S.A."/>
            <person name="Sweigard J.A."/>
            <person name="Takano Y."/>
            <person name="Takahara H."/>
            <person name="Trail F."/>
            <person name="van der Does H.C."/>
            <person name="Voll L.M."/>
            <person name="Will I."/>
            <person name="Young S."/>
            <person name="Zeng Q."/>
            <person name="Zhang J."/>
            <person name="Zhou S."/>
            <person name="Dickman M.B."/>
            <person name="Schulze-Lefert P."/>
            <person name="Ver Loren van Themaat E."/>
            <person name="Ma L.-J."/>
            <person name="Vaillancourt L.J."/>
        </authorList>
    </citation>
    <scope>NUCLEOTIDE SEQUENCE [LARGE SCALE GENOMIC DNA]</scope>
    <source>
        <strain evidence="3">IMI 349063</strain>
    </source>
</reference>
<feature type="region of interest" description="Disordered" evidence="1">
    <location>
        <begin position="1"/>
        <end position="23"/>
    </location>
</feature>